<dbReference type="Pfam" id="PF00106">
    <property type="entry name" value="adh_short"/>
    <property type="match status" value="1"/>
</dbReference>
<dbReference type="InterPro" id="IPR036291">
    <property type="entry name" value="NAD(P)-bd_dom_sf"/>
</dbReference>
<organism evidence="4 5">
    <name type="scientific">Chryseobacterium viscerum</name>
    <dbReference type="NCBI Taxonomy" id="1037377"/>
    <lineage>
        <taxon>Bacteria</taxon>
        <taxon>Pseudomonadati</taxon>
        <taxon>Bacteroidota</taxon>
        <taxon>Flavobacteriia</taxon>
        <taxon>Flavobacteriales</taxon>
        <taxon>Weeksellaceae</taxon>
        <taxon>Chryseobacterium group</taxon>
        <taxon>Chryseobacterium</taxon>
    </lineage>
</organism>
<dbReference type="EMBL" id="PPEG02000002">
    <property type="protein sequence ID" value="PWN64094.1"/>
    <property type="molecule type" value="Genomic_DNA"/>
</dbReference>
<dbReference type="InterPro" id="IPR002347">
    <property type="entry name" value="SDR_fam"/>
</dbReference>
<evidence type="ECO:0000256" key="3">
    <source>
        <dbReference type="RuleBase" id="RU000363"/>
    </source>
</evidence>
<evidence type="ECO:0000313" key="4">
    <source>
        <dbReference type="EMBL" id="PWN64094.1"/>
    </source>
</evidence>
<evidence type="ECO:0000313" key="5">
    <source>
        <dbReference type="Proteomes" id="UP000236413"/>
    </source>
</evidence>
<evidence type="ECO:0000256" key="2">
    <source>
        <dbReference type="ARBA" id="ARBA00023002"/>
    </source>
</evidence>
<dbReference type="InterPro" id="IPR051911">
    <property type="entry name" value="SDR_oxidoreductase"/>
</dbReference>
<sequence>MSHTKIWYITGASKGMGFSLVKKLLEKGHKVAATSRTVTAFEGLDADPDNFLPLEVDLKDEQSIAQSIEKTIKQFGHLDVVVNNAGYGLGGAIEELSTEEIEENFQINFFAVLKVIRQALPYLRNQRSGHIINISSIAGFTPGLGWSMYSAAKFAVTGLSEALANDLKPLGINVTAVLPGWFRTSFAKPDSIAFGENQIDDYRFLRTAHKKMNEIDGKQLGNPEKAAAVFMKLAEVSNPPVLFFLGTDAAQRAENKIAELSEQIQQWKALSSSTDFKE</sequence>
<dbReference type="AlphaFoldDB" id="A0A316WRP7"/>
<dbReference type="PRINTS" id="PR00081">
    <property type="entry name" value="GDHRDH"/>
</dbReference>
<accession>A0A316WRP7</accession>
<dbReference type="PROSITE" id="PS00061">
    <property type="entry name" value="ADH_SHORT"/>
    <property type="match status" value="1"/>
</dbReference>
<dbReference type="PANTHER" id="PTHR43976:SF16">
    <property type="entry name" value="SHORT-CHAIN DEHYDROGENASE_REDUCTASE FAMILY PROTEIN"/>
    <property type="match status" value="1"/>
</dbReference>
<comment type="similarity">
    <text evidence="1 3">Belongs to the short-chain dehydrogenases/reductases (SDR) family.</text>
</comment>
<dbReference type="Proteomes" id="UP000236413">
    <property type="component" value="Unassembled WGS sequence"/>
</dbReference>
<dbReference type="SUPFAM" id="SSF51735">
    <property type="entry name" value="NAD(P)-binding Rossmann-fold domains"/>
    <property type="match status" value="1"/>
</dbReference>
<dbReference type="CDD" id="cd05374">
    <property type="entry name" value="17beta-HSD-like_SDR_c"/>
    <property type="match status" value="1"/>
</dbReference>
<dbReference type="PRINTS" id="PR00080">
    <property type="entry name" value="SDRFAMILY"/>
</dbReference>
<proteinExistence type="inferred from homology"/>
<dbReference type="GO" id="GO:0016491">
    <property type="term" value="F:oxidoreductase activity"/>
    <property type="evidence" value="ECO:0007669"/>
    <property type="project" value="UniProtKB-KW"/>
</dbReference>
<dbReference type="InterPro" id="IPR020904">
    <property type="entry name" value="Sc_DH/Rdtase_CS"/>
</dbReference>
<dbReference type="RefSeq" id="WP_103234430.1">
    <property type="nucleotide sequence ID" value="NZ_PPEG02000002.1"/>
</dbReference>
<name>A0A316WRP7_9FLAO</name>
<reference evidence="4 5" key="1">
    <citation type="submission" date="2018-04" db="EMBL/GenBank/DDBJ databases">
        <title>Chryseobacterium oncorhynchi 701B-08T from rainbow trout, and Chryseobacterium viscerum 687B-08T from diseased fish.</title>
        <authorList>
            <person name="Jeong J.-J."/>
            <person name="Lee Y.J."/>
            <person name="Pathiraja D."/>
            <person name="Park B."/>
            <person name="Choi I.-G."/>
            <person name="Kim K.D."/>
        </authorList>
    </citation>
    <scope>NUCLEOTIDE SEQUENCE [LARGE SCALE GENOMIC DNA]</scope>
    <source>
        <strain evidence="4 5">687B-08</strain>
    </source>
</reference>
<dbReference type="Gene3D" id="3.40.50.720">
    <property type="entry name" value="NAD(P)-binding Rossmann-like Domain"/>
    <property type="match status" value="1"/>
</dbReference>
<gene>
    <name evidence="4" type="ORF">C1634_005735</name>
</gene>
<protein>
    <submittedName>
        <fullName evidence="4">SDR family NAD(P)-dependent oxidoreductase</fullName>
    </submittedName>
</protein>
<evidence type="ECO:0000256" key="1">
    <source>
        <dbReference type="ARBA" id="ARBA00006484"/>
    </source>
</evidence>
<comment type="caution">
    <text evidence="4">The sequence shown here is derived from an EMBL/GenBank/DDBJ whole genome shotgun (WGS) entry which is preliminary data.</text>
</comment>
<keyword evidence="2" id="KW-0560">Oxidoreductase</keyword>
<dbReference type="PANTHER" id="PTHR43976">
    <property type="entry name" value="SHORT CHAIN DEHYDROGENASE"/>
    <property type="match status" value="1"/>
</dbReference>